<sequence length="66" mass="7447">MSKVHETSYTGYDGDKSEIYDQARHRFDPAQLDFIRNKLTKKENLNVVEMGAGTGLFSKALLADPK</sequence>
<dbReference type="OrthoDB" id="66144at2759"/>
<evidence type="ECO:0000313" key="1">
    <source>
        <dbReference type="EMBL" id="TCD61189.1"/>
    </source>
</evidence>
<dbReference type="InterPro" id="IPR029063">
    <property type="entry name" value="SAM-dependent_MTases_sf"/>
</dbReference>
<dbReference type="AlphaFoldDB" id="A0A4R0RAH6"/>
<organism evidence="1 2">
    <name type="scientific">Steccherinum ochraceum</name>
    <dbReference type="NCBI Taxonomy" id="92696"/>
    <lineage>
        <taxon>Eukaryota</taxon>
        <taxon>Fungi</taxon>
        <taxon>Dikarya</taxon>
        <taxon>Basidiomycota</taxon>
        <taxon>Agaricomycotina</taxon>
        <taxon>Agaricomycetes</taxon>
        <taxon>Polyporales</taxon>
        <taxon>Steccherinaceae</taxon>
        <taxon>Steccherinum</taxon>
    </lineage>
</organism>
<dbReference type="SUPFAM" id="SSF53335">
    <property type="entry name" value="S-adenosyl-L-methionine-dependent methyltransferases"/>
    <property type="match status" value="1"/>
</dbReference>
<dbReference type="STRING" id="92696.A0A4R0RAH6"/>
<proteinExistence type="predicted"/>
<protein>
    <submittedName>
        <fullName evidence="1">Uncharacterized protein</fullName>
    </submittedName>
</protein>
<reference evidence="1 2" key="1">
    <citation type="submission" date="2018-11" db="EMBL/GenBank/DDBJ databases">
        <title>Genome assembly of Steccherinum ochraceum LE-BIN_3174, the white-rot fungus of the Steccherinaceae family (The Residual Polyporoid clade, Polyporales, Basidiomycota).</title>
        <authorList>
            <person name="Fedorova T.V."/>
            <person name="Glazunova O.A."/>
            <person name="Landesman E.O."/>
            <person name="Moiseenko K.V."/>
            <person name="Psurtseva N.V."/>
            <person name="Savinova O.S."/>
            <person name="Shakhova N.V."/>
            <person name="Tyazhelova T.V."/>
            <person name="Vasina D.V."/>
        </authorList>
    </citation>
    <scope>NUCLEOTIDE SEQUENCE [LARGE SCALE GENOMIC DNA]</scope>
    <source>
        <strain evidence="1 2">LE-BIN_3174</strain>
    </source>
</reference>
<accession>A0A4R0RAH6</accession>
<dbReference type="Gene3D" id="3.40.50.150">
    <property type="entry name" value="Vaccinia Virus protein VP39"/>
    <property type="match status" value="1"/>
</dbReference>
<keyword evidence="2" id="KW-1185">Reference proteome</keyword>
<dbReference type="Proteomes" id="UP000292702">
    <property type="component" value="Unassembled WGS sequence"/>
</dbReference>
<name>A0A4R0RAH6_9APHY</name>
<comment type="caution">
    <text evidence="1">The sequence shown here is derived from an EMBL/GenBank/DDBJ whole genome shotgun (WGS) entry which is preliminary data.</text>
</comment>
<evidence type="ECO:0000313" key="2">
    <source>
        <dbReference type="Proteomes" id="UP000292702"/>
    </source>
</evidence>
<gene>
    <name evidence="1" type="ORF">EIP91_008814</name>
</gene>
<dbReference type="EMBL" id="RWJN01000495">
    <property type="protein sequence ID" value="TCD61189.1"/>
    <property type="molecule type" value="Genomic_DNA"/>
</dbReference>